<proteinExistence type="predicted"/>
<dbReference type="AlphaFoldDB" id="F4XW21"/>
<evidence type="ECO:0000313" key="1">
    <source>
        <dbReference type="EMBL" id="EGJ31210.1"/>
    </source>
</evidence>
<accession>F4XW21</accession>
<reference evidence="2" key="1">
    <citation type="journal article" date="2011" name="Proc. Natl. Acad. Sci. U.S.A.">
        <title>Genomic insights into the physiology and ecology of the marine filamentous cyanobacterium Lyngbya majuscula.</title>
        <authorList>
            <person name="Jones A.C."/>
            <person name="Monroe E.A."/>
            <person name="Podell S."/>
            <person name="Hess W.R."/>
            <person name="Klages S."/>
            <person name="Esquenazi E."/>
            <person name="Niessen S."/>
            <person name="Hoover H."/>
            <person name="Rothmann M."/>
            <person name="Lasken R.S."/>
            <person name="Yates J.R.III."/>
            <person name="Reinhardt R."/>
            <person name="Kube M."/>
            <person name="Burkart M.D."/>
            <person name="Allen E.E."/>
            <person name="Dorrestein P.C."/>
            <person name="Gerwick W.H."/>
            <person name="Gerwick L."/>
        </authorList>
    </citation>
    <scope>NUCLEOTIDE SEQUENCE [LARGE SCALE GENOMIC DNA]</scope>
    <source>
        <strain evidence="2">3L</strain>
    </source>
</reference>
<sequence length="78" mass="8264">MSGVSFNSSYNTSLIEKIKIGHVREQGAGNRYKSVLSVERVGSKSTAVVSTISDYVNIGIVRKLGIGSGSKVASYIVI</sequence>
<organism evidence="1 2">
    <name type="scientific">Moorena producens 3L</name>
    <dbReference type="NCBI Taxonomy" id="489825"/>
    <lineage>
        <taxon>Bacteria</taxon>
        <taxon>Bacillati</taxon>
        <taxon>Cyanobacteriota</taxon>
        <taxon>Cyanophyceae</taxon>
        <taxon>Coleofasciculales</taxon>
        <taxon>Coleofasciculaceae</taxon>
        <taxon>Moorena</taxon>
    </lineage>
</organism>
<dbReference type="Proteomes" id="UP000003959">
    <property type="component" value="Unassembled WGS sequence"/>
</dbReference>
<evidence type="ECO:0000313" key="2">
    <source>
        <dbReference type="Proteomes" id="UP000003959"/>
    </source>
</evidence>
<gene>
    <name evidence="1" type="ORF">LYNGBM3L_41840</name>
</gene>
<keyword evidence="2" id="KW-1185">Reference proteome</keyword>
<name>F4XW21_9CYAN</name>
<dbReference type="EMBL" id="GL890941">
    <property type="protein sequence ID" value="EGJ31210.1"/>
    <property type="molecule type" value="Genomic_DNA"/>
</dbReference>
<dbReference type="HOGENOM" id="CLU_2683829_0_0_3"/>
<protein>
    <submittedName>
        <fullName evidence="1">Uncharacterized protein</fullName>
    </submittedName>
</protein>